<protein>
    <recommendedName>
        <fullName evidence="3 9">4-diphosphocytidyl-2-C-methyl-D-erythritol kinase</fullName>
        <shortName evidence="9">CMK</shortName>
        <ecNumber evidence="2 9">2.7.1.148</ecNumber>
    </recommendedName>
    <alternativeName>
        <fullName evidence="8 9">4-(cytidine-5'-diphospho)-2-C-methyl-D-erythritol kinase</fullName>
    </alternativeName>
</protein>
<keyword evidence="9" id="KW-0414">Isoprene biosynthesis</keyword>
<dbReference type="GO" id="GO:0019288">
    <property type="term" value="P:isopentenyl diphosphate biosynthetic process, methylerythritol 4-phosphate pathway"/>
    <property type="evidence" value="ECO:0007669"/>
    <property type="project" value="UniProtKB-UniRule"/>
</dbReference>
<comment type="pathway">
    <text evidence="9">Isoprenoid biosynthesis; isopentenyl diphosphate biosynthesis via DXP pathway; isopentenyl diphosphate from 1-deoxy-D-xylulose 5-phosphate: step 3/6.</text>
</comment>
<evidence type="ECO:0000259" key="11">
    <source>
        <dbReference type="Pfam" id="PF08544"/>
    </source>
</evidence>
<feature type="domain" description="GHMP kinase N-terminal" evidence="10">
    <location>
        <begin position="62"/>
        <end position="139"/>
    </location>
</feature>
<evidence type="ECO:0000313" key="12">
    <source>
        <dbReference type="EMBL" id="BBO23512.1"/>
    </source>
</evidence>
<dbReference type="EC" id="2.7.1.148" evidence="2 9"/>
<evidence type="ECO:0000256" key="7">
    <source>
        <dbReference type="ARBA" id="ARBA00022840"/>
    </source>
</evidence>
<feature type="active site" evidence="9">
    <location>
        <position position="9"/>
    </location>
</feature>
<dbReference type="GO" id="GO:0005524">
    <property type="term" value="F:ATP binding"/>
    <property type="evidence" value="ECO:0007669"/>
    <property type="project" value="UniProtKB-UniRule"/>
</dbReference>
<dbReference type="Gene3D" id="3.30.70.890">
    <property type="entry name" value="GHMP kinase, C-terminal domain"/>
    <property type="match status" value="1"/>
</dbReference>
<comment type="similarity">
    <text evidence="1 9">Belongs to the GHMP kinase family. IspE subfamily.</text>
</comment>
<evidence type="ECO:0000313" key="13">
    <source>
        <dbReference type="Proteomes" id="UP000662873"/>
    </source>
</evidence>
<dbReference type="Pfam" id="PF08544">
    <property type="entry name" value="GHMP_kinases_C"/>
    <property type="match status" value="1"/>
</dbReference>
<name>A0A809RUN8_9BACT</name>
<keyword evidence="5 9" id="KW-0547">Nucleotide-binding</keyword>
<dbReference type="PIRSF" id="PIRSF010376">
    <property type="entry name" value="IspE"/>
    <property type="match status" value="1"/>
</dbReference>
<dbReference type="Proteomes" id="UP000662873">
    <property type="component" value="Chromosome"/>
</dbReference>
<dbReference type="InterPro" id="IPR020568">
    <property type="entry name" value="Ribosomal_Su5_D2-typ_SF"/>
</dbReference>
<dbReference type="SUPFAM" id="SSF54211">
    <property type="entry name" value="Ribosomal protein S5 domain 2-like"/>
    <property type="match status" value="1"/>
</dbReference>
<evidence type="ECO:0000256" key="4">
    <source>
        <dbReference type="ARBA" id="ARBA00022679"/>
    </source>
</evidence>
<reference evidence="12" key="1">
    <citation type="journal article" name="DNA Res.">
        <title>The physiological potential of anammox bacteria as revealed by their core genome structure.</title>
        <authorList>
            <person name="Okubo T."/>
            <person name="Toyoda A."/>
            <person name="Fukuhara K."/>
            <person name="Uchiyama I."/>
            <person name="Harigaya Y."/>
            <person name="Kuroiwa M."/>
            <person name="Suzuki T."/>
            <person name="Murakami Y."/>
            <person name="Suwa Y."/>
            <person name="Takami H."/>
        </authorList>
    </citation>
    <scope>NUCLEOTIDE SEQUENCE</scope>
    <source>
        <strain evidence="12">317325-2</strain>
    </source>
</reference>
<dbReference type="PANTHER" id="PTHR43527:SF2">
    <property type="entry name" value="4-DIPHOSPHOCYTIDYL-2-C-METHYL-D-ERYTHRITOL KINASE, CHLOROPLASTIC"/>
    <property type="match status" value="1"/>
</dbReference>
<accession>A0A809RUN8</accession>
<comment type="catalytic activity">
    <reaction evidence="9">
        <text>4-CDP-2-C-methyl-D-erythritol + ATP = 4-CDP-2-C-methyl-D-erythritol 2-phosphate + ADP + H(+)</text>
        <dbReference type="Rhea" id="RHEA:18437"/>
        <dbReference type="ChEBI" id="CHEBI:15378"/>
        <dbReference type="ChEBI" id="CHEBI:30616"/>
        <dbReference type="ChEBI" id="CHEBI:57823"/>
        <dbReference type="ChEBI" id="CHEBI:57919"/>
        <dbReference type="ChEBI" id="CHEBI:456216"/>
        <dbReference type="EC" id="2.7.1.148"/>
    </reaction>
</comment>
<feature type="domain" description="GHMP kinase C-terminal" evidence="11">
    <location>
        <begin position="202"/>
        <end position="251"/>
    </location>
</feature>
<dbReference type="Gene3D" id="3.30.230.10">
    <property type="match status" value="1"/>
</dbReference>
<feature type="binding site" evidence="9">
    <location>
        <begin position="89"/>
        <end position="99"/>
    </location>
    <ligand>
        <name>ATP</name>
        <dbReference type="ChEBI" id="CHEBI:30616"/>
    </ligand>
</feature>
<evidence type="ECO:0000256" key="3">
    <source>
        <dbReference type="ARBA" id="ARBA00017473"/>
    </source>
</evidence>
<dbReference type="EMBL" id="AP021858">
    <property type="protein sequence ID" value="BBO23512.1"/>
    <property type="molecule type" value="Genomic_DNA"/>
</dbReference>
<dbReference type="HAMAP" id="MF_00061">
    <property type="entry name" value="IspE"/>
    <property type="match status" value="1"/>
</dbReference>
<dbReference type="NCBIfam" id="TIGR00154">
    <property type="entry name" value="ispE"/>
    <property type="match status" value="1"/>
</dbReference>
<dbReference type="InterPro" id="IPR036554">
    <property type="entry name" value="GHMP_kinase_C_sf"/>
</dbReference>
<dbReference type="Pfam" id="PF00288">
    <property type="entry name" value="GHMP_kinases_N"/>
    <property type="match status" value="1"/>
</dbReference>
<dbReference type="UniPathway" id="UPA00056">
    <property type="reaction ID" value="UER00094"/>
</dbReference>
<keyword evidence="4 9" id="KW-0808">Transferase</keyword>
<dbReference type="InterPro" id="IPR014721">
    <property type="entry name" value="Ribsml_uS5_D2-typ_fold_subgr"/>
</dbReference>
<organism evidence="12 13">
    <name type="scientific">Candidatus Nitrosymbiomonas proteolyticus</name>
    <dbReference type="NCBI Taxonomy" id="2608984"/>
    <lineage>
        <taxon>Bacteria</taxon>
        <taxon>Bacillati</taxon>
        <taxon>Armatimonadota</taxon>
        <taxon>Armatimonadota incertae sedis</taxon>
        <taxon>Candidatus Nitrosymbiomonas</taxon>
    </lineage>
</organism>
<evidence type="ECO:0000259" key="10">
    <source>
        <dbReference type="Pfam" id="PF00288"/>
    </source>
</evidence>
<dbReference type="KEGG" id="npy:NPRO_11070"/>
<evidence type="ECO:0000256" key="6">
    <source>
        <dbReference type="ARBA" id="ARBA00022777"/>
    </source>
</evidence>
<evidence type="ECO:0000256" key="8">
    <source>
        <dbReference type="ARBA" id="ARBA00032554"/>
    </source>
</evidence>
<dbReference type="InterPro" id="IPR006204">
    <property type="entry name" value="GHMP_kinase_N_dom"/>
</dbReference>
<evidence type="ECO:0000256" key="2">
    <source>
        <dbReference type="ARBA" id="ARBA00012052"/>
    </source>
</evidence>
<dbReference type="InterPro" id="IPR013750">
    <property type="entry name" value="GHMP_kinase_C_dom"/>
</dbReference>
<feature type="active site" evidence="9">
    <location>
        <position position="131"/>
    </location>
</feature>
<evidence type="ECO:0000256" key="5">
    <source>
        <dbReference type="ARBA" id="ARBA00022741"/>
    </source>
</evidence>
<keyword evidence="6 9" id="KW-0418">Kinase</keyword>
<sequence>MIEIACPAKVNLFLSVGPPDDSGMHPIRTVFQAISLFDTLRIERAPGRTAIEFEDEAVPEDNTLTKTLRLLAEVAELPPLNLTVIKRIPSEAGLGGASSDAAGLLRAIPLLTRSRASEFELSEIARAVGADVPFFLVGGRAKAEGYGERLTPLEDPIPFWLVVAQPEARCSTREAYARLDEIQRSWREFPLADDLHNDFELVAPEESLALKQCLLDLNATEALLCGSGSAVFGIFPDEPSAERARRAVAPEVGGKAWVCRSLTRMESLSL</sequence>
<dbReference type="GO" id="GO:0050515">
    <property type="term" value="F:4-(cytidine 5'-diphospho)-2-C-methyl-D-erythritol kinase activity"/>
    <property type="evidence" value="ECO:0007669"/>
    <property type="project" value="UniProtKB-UniRule"/>
</dbReference>
<dbReference type="GO" id="GO:0016114">
    <property type="term" value="P:terpenoid biosynthetic process"/>
    <property type="evidence" value="ECO:0007669"/>
    <property type="project" value="UniProtKB-UniRule"/>
</dbReference>
<dbReference type="SUPFAM" id="SSF55060">
    <property type="entry name" value="GHMP Kinase, C-terminal domain"/>
    <property type="match status" value="1"/>
</dbReference>
<comment type="function">
    <text evidence="9">Catalyzes the phosphorylation of the position 2 hydroxy group of 4-diphosphocytidyl-2C-methyl-D-erythritol.</text>
</comment>
<dbReference type="PANTHER" id="PTHR43527">
    <property type="entry name" value="4-DIPHOSPHOCYTIDYL-2-C-METHYL-D-ERYTHRITOL KINASE, CHLOROPLASTIC"/>
    <property type="match status" value="1"/>
</dbReference>
<dbReference type="InterPro" id="IPR004424">
    <property type="entry name" value="IspE"/>
</dbReference>
<dbReference type="AlphaFoldDB" id="A0A809RUN8"/>
<gene>
    <name evidence="9" type="primary">ispE</name>
    <name evidence="12" type="ORF">NPRO_11070</name>
</gene>
<evidence type="ECO:0000256" key="9">
    <source>
        <dbReference type="HAMAP-Rule" id="MF_00061"/>
    </source>
</evidence>
<proteinExistence type="inferred from homology"/>
<keyword evidence="7 9" id="KW-0067">ATP-binding</keyword>
<evidence type="ECO:0000256" key="1">
    <source>
        <dbReference type="ARBA" id="ARBA00009684"/>
    </source>
</evidence>